<dbReference type="CDD" id="cd00383">
    <property type="entry name" value="trans_reg_C"/>
    <property type="match status" value="1"/>
</dbReference>
<dbReference type="SUPFAM" id="SSF52540">
    <property type="entry name" value="P-loop containing nucleoside triphosphate hydrolases"/>
    <property type="match status" value="1"/>
</dbReference>
<reference evidence="4" key="1">
    <citation type="submission" date="2020-06" db="EMBL/GenBank/DDBJ databases">
        <title>Stable isotope informed genome-resolved metagenomics uncovers potential trophic interactions in rhizosphere soil.</title>
        <authorList>
            <person name="Starr E.P."/>
            <person name="Shi S."/>
            <person name="Blazewicz S.J."/>
            <person name="Koch B.J."/>
            <person name="Probst A.J."/>
            <person name="Hungate B.A."/>
            <person name="Pett-Ridge J."/>
            <person name="Firestone M.K."/>
            <person name="Banfield J.F."/>
        </authorList>
    </citation>
    <scope>NUCLEOTIDE SEQUENCE</scope>
    <source>
        <strain evidence="4">YM_69_17</strain>
    </source>
</reference>
<proteinExistence type="predicted"/>
<dbReference type="PANTHER" id="PTHR47691">
    <property type="entry name" value="REGULATOR-RELATED"/>
    <property type="match status" value="1"/>
</dbReference>
<gene>
    <name evidence="4" type="ORF">JF625_23380</name>
</gene>
<dbReference type="Proteomes" id="UP000700706">
    <property type="component" value="Unassembled WGS sequence"/>
</dbReference>
<sequence length="956" mass="105219">MTGYEAEKPSEIAFGGFRLLPAQQLLLEGDKPVHLGSRARDILVALLERPGQVLSKQELLDRVWPNTFVEEGNLKVHVAALRRALGDGQAGKRFIANIPGRGYSFVAPVDRGLVLGDVDRQIEAIEARQDLPMPLTRMVGRSDTVAALSAQITRQRFVTIVGAGGIGKTTVAVAVADTLAGSFKDGVRFVDLAPLSDALLAPGALATVLGVGMGSDKPLSTVISFLREKHLLIVLDNCEHLVEAAARMAEDVLKGAPRVHILATSREALRSEGERVHRLAPLAFPQSGTELTAAEALAFPSVQLFVERAAACLDAFELGDTEAPLVAEICRRLDGIALAIEIVAGRVDTFGIAGLAARLDERFSLLLRGRRTALPRHQTLHTTLDWSYDLLPELQQVVLRRLAVFAGMFTMESASAVLADGDTPPSEIVDAIADLIAKSLVTASLDAAVALYRLLDTTRAYALVKLDECGERGRFAQRHAEHYRALLEQAYGEWEREPATDWLPRYRHNIDNVRAALDWTFSPIGDVATGVALTVLAIPLWFHLSLTRECEERVDRALAAPETSRTLDQEMRLHAARAWSLMQTKGLGSETMAAWHRALETSERQENRDYQLRALWGLWAGLLNKGEFREALALARRFSELAAGAGDKLGILVGDRMVGYILHLLGDQAEARHTIERMLGRYEVPVIGAQLNRFVFDQRAMARCFLARILWLQGRPKQAVLLVKSIVDGAASGNDPLTLCQVLVHAACPVALFVGDLPLVEHYVSMLIDNAAEGLGFWQGWGRCFRGVLLIERGDLDGGLAELEAALAEFREIQYGVYYIVFQSEFASALGRAGNIVEGLAAIDEALARSEQNDERWYFAEILRIKGELILSHGAPDGQREAELYYHRSLEWARRQQTIAWELRTATSLARLWKDQNRAGEALALLAPIYDRFAEGQDTHDLMVAQELLQELRASS</sequence>
<evidence type="ECO:0000313" key="5">
    <source>
        <dbReference type="Proteomes" id="UP000700706"/>
    </source>
</evidence>
<evidence type="ECO:0000256" key="2">
    <source>
        <dbReference type="PROSITE-ProRule" id="PRU01091"/>
    </source>
</evidence>
<evidence type="ECO:0000256" key="1">
    <source>
        <dbReference type="ARBA" id="ARBA00023125"/>
    </source>
</evidence>
<dbReference type="SUPFAM" id="SSF46894">
    <property type="entry name" value="C-terminal effector domain of the bipartite response regulators"/>
    <property type="match status" value="1"/>
</dbReference>
<dbReference type="InterPro" id="IPR027417">
    <property type="entry name" value="P-loop_NTPase"/>
</dbReference>
<organism evidence="4 5">
    <name type="scientific">Inquilinus limosus</name>
    <dbReference type="NCBI Taxonomy" id="171674"/>
    <lineage>
        <taxon>Bacteria</taxon>
        <taxon>Pseudomonadati</taxon>
        <taxon>Pseudomonadota</taxon>
        <taxon>Alphaproteobacteria</taxon>
        <taxon>Rhodospirillales</taxon>
        <taxon>Rhodospirillaceae</taxon>
        <taxon>Inquilinus</taxon>
    </lineage>
</organism>
<keyword evidence="1 2" id="KW-0238">DNA-binding</keyword>
<dbReference type="InterPro" id="IPR016032">
    <property type="entry name" value="Sig_transdc_resp-reg_C-effctor"/>
</dbReference>
<dbReference type="Gene3D" id="1.10.10.10">
    <property type="entry name" value="Winged helix-like DNA-binding domain superfamily/Winged helix DNA-binding domain"/>
    <property type="match status" value="1"/>
</dbReference>
<dbReference type="PRINTS" id="PR00364">
    <property type="entry name" value="DISEASERSIST"/>
</dbReference>
<dbReference type="GO" id="GO:0000160">
    <property type="term" value="P:phosphorelay signal transduction system"/>
    <property type="evidence" value="ECO:0007669"/>
    <property type="project" value="InterPro"/>
</dbReference>
<dbReference type="Pfam" id="PF25872">
    <property type="entry name" value="HTH_77"/>
    <property type="match status" value="1"/>
</dbReference>
<dbReference type="EMBL" id="JAEKLZ010000349">
    <property type="protein sequence ID" value="MBW8728072.1"/>
    <property type="molecule type" value="Genomic_DNA"/>
</dbReference>
<dbReference type="Pfam" id="PF00486">
    <property type="entry name" value="Trans_reg_C"/>
    <property type="match status" value="1"/>
</dbReference>
<dbReference type="InterPro" id="IPR036388">
    <property type="entry name" value="WH-like_DNA-bd_sf"/>
</dbReference>
<dbReference type="AlphaFoldDB" id="A0A952FNY5"/>
<dbReference type="GO" id="GO:0003677">
    <property type="term" value="F:DNA binding"/>
    <property type="evidence" value="ECO:0007669"/>
    <property type="project" value="UniProtKB-UniRule"/>
</dbReference>
<accession>A0A952FNY5</accession>
<dbReference type="PROSITE" id="PS51755">
    <property type="entry name" value="OMPR_PHOB"/>
    <property type="match status" value="1"/>
</dbReference>
<dbReference type="Gene3D" id="3.40.50.300">
    <property type="entry name" value="P-loop containing nucleotide triphosphate hydrolases"/>
    <property type="match status" value="1"/>
</dbReference>
<dbReference type="InterPro" id="IPR011990">
    <property type="entry name" value="TPR-like_helical_dom_sf"/>
</dbReference>
<feature type="DNA-binding region" description="OmpR/PhoB-type" evidence="2">
    <location>
        <begin position="9"/>
        <end position="107"/>
    </location>
</feature>
<dbReference type="PANTHER" id="PTHR47691:SF3">
    <property type="entry name" value="HTH-TYPE TRANSCRIPTIONAL REGULATOR RV0890C-RELATED"/>
    <property type="match status" value="1"/>
</dbReference>
<dbReference type="InterPro" id="IPR058852">
    <property type="entry name" value="HTH_77"/>
</dbReference>
<comment type="caution">
    <text evidence="4">The sequence shown here is derived from an EMBL/GenBank/DDBJ whole genome shotgun (WGS) entry which is preliminary data.</text>
</comment>
<evidence type="ECO:0000259" key="3">
    <source>
        <dbReference type="PROSITE" id="PS51755"/>
    </source>
</evidence>
<feature type="domain" description="OmpR/PhoB-type" evidence="3">
    <location>
        <begin position="9"/>
        <end position="107"/>
    </location>
</feature>
<name>A0A952FNY5_9PROT</name>
<dbReference type="GO" id="GO:0006355">
    <property type="term" value="P:regulation of DNA-templated transcription"/>
    <property type="evidence" value="ECO:0007669"/>
    <property type="project" value="InterPro"/>
</dbReference>
<evidence type="ECO:0000313" key="4">
    <source>
        <dbReference type="EMBL" id="MBW8728072.1"/>
    </source>
</evidence>
<protein>
    <submittedName>
        <fullName evidence="4">Helix-turn-helix transcriptional regulator</fullName>
    </submittedName>
</protein>
<dbReference type="Gene3D" id="1.25.40.10">
    <property type="entry name" value="Tetratricopeptide repeat domain"/>
    <property type="match status" value="2"/>
</dbReference>
<dbReference type="SUPFAM" id="SSF48452">
    <property type="entry name" value="TPR-like"/>
    <property type="match status" value="2"/>
</dbReference>
<dbReference type="SMART" id="SM00862">
    <property type="entry name" value="Trans_reg_C"/>
    <property type="match status" value="1"/>
</dbReference>
<dbReference type="InterPro" id="IPR001867">
    <property type="entry name" value="OmpR/PhoB-type_DNA-bd"/>
</dbReference>